<keyword evidence="6" id="KW-0812">Transmembrane</keyword>
<dbReference type="PANTHER" id="PTHR25465:SF5">
    <property type="entry name" value="E3 UBIQUITIN_ISG15 LIGASE TRIM25-RELATED"/>
    <property type="match status" value="1"/>
</dbReference>
<evidence type="ECO:0000259" key="8">
    <source>
        <dbReference type="PROSITE" id="PS50119"/>
    </source>
</evidence>
<dbReference type="EMBL" id="RJVU01042371">
    <property type="protein sequence ID" value="ROL46028.1"/>
    <property type="molecule type" value="Genomic_DNA"/>
</dbReference>
<name>A0A3N0YJQ9_ANAGA</name>
<evidence type="ECO:0000256" key="4">
    <source>
        <dbReference type="PROSITE-ProRule" id="PRU00024"/>
    </source>
</evidence>
<feature type="domain" description="RING-type" evidence="7">
    <location>
        <begin position="15"/>
        <end position="58"/>
    </location>
</feature>
<dbReference type="InterPro" id="IPR051051">
    <property type="entry name" value="E3_ubiq-ligase_TRIM/RNF"/>
</dbReference>
<feature type="coiled-coil region" evidence="5">
    <location>
        <begin position="159"/>
        <end position="197"/>
    </location>
</feature>
<accession>A0A3N0YJQ9</accession>
<feature type="domain" description="B box-type" evidence="8">
    <location>
        <begin position="118"/>
        <end position="158"/>
    </location>
</feature>
<dbReference type="PROSITE" id="PS00518">
    <property type="entry name" value="ZF_RING_1"/>
    <property type="match status" value="1"/>
</dbReference>
<keyword evidence="9" id="KW-0436">Ligase</keyword>
<keyword evidence="6" id="KW-1133">Transmembrane helix</keyword>
<dbReference type="InterPro" id="IPR013083">
    <property type="entry name" value="Znf_RING/FYVE/PHD"/>
</dbReference>
<dbReference type="Pfam" id="PF00643">
    <property type="entry name" value="zf-B_box"/>
    <property type="match status" value="1"/>
</dbReference>
<reference evidence="9 10" key="1">
    <citation type="submission" date="2018-10" db="EMBL/GenBank/DDBJ databases">
        <title>Genome assembly for a Yunnan-Guizhou Plateau 3E fish, Anabarilius grahami (Regan), and its evolutionary and genetic applications.</title>
        <authorList>
            <person name="Jiang W."/>
        </authorList>
    </citation>
    <scope>NUCLEOTIDE SEQUENCE [LARGE SCALE GENOMIC DNA]</scope>
    <source>
        <strain evidence="9">AG-KIZ</strain>
        <tissue evidence="9">Muscle</tissue>
    </source>
</reference>
<dbReference type="PROSITE" id="PS50119">
    <property type="entry name" value="ZF_BBOX"/>
    <property type="match status" value="1"/>
</dbReference>
<evidence type="ECO:0000256" key="5">
    <source>
        <dbReference type="SAM" id="Coils"/>
    </source>
</evidence>
<evidence type="ECO:0000256" key="6">
    <source>
        <dbReference type="SAM" id="Phobius"/>
    </source>
</evidence>
<evidence type="ECO:0000256" key="2">
    <source>
        <dbReference type="ARBA" id="ARBA00022771"/>
    </source>
</evidence>
<dbReference type="CDD" id="cd19769">
    <property type="entry name" value="Bbox2_TRIM16-like"/>
    <property type="match status" value="1"/>
</dbReference>
<dbReference type="InterPro" id="IPR017907">
    <property type="entry name" value="Znf_RING_CS"/>
</dbReference>
<keyword evidence="10" id="KW-1185">Reference proteome</keyword>
<dbReference type="PROSITE" id="PS50089">
    <property type="entry name" value="ZF_RING_2"/>
    <property type="match status" value="1"/>
</dbReference>
<keyword evidence="3" id="KW-0862">Zinc</keyword>
<dbReference type="GO" id="GO:0008270">
    <property type="term" value="F:zinc ion binding"/>
    <property type="evidence" value="ECO:0007669"/>
    <property type="project" value="UniProtKB-KW"/>
</dbReference>
<dbReference type="Gene3D" id="3.30.40.10">
    <property type="entry name" value="Zinc/RING finger domain, C3HC4 (zinc finger)"/>
    <property type="match status" value="1"/>
</dbReference>
<keyword evidence="5" id="KW-0175">Coiled coil</keyword>
<dbReference type="OrthoDB" id="654191at2759"/>
<dbReference type="Pfam" id="PF15227">
    <property type="entry name" value="zf-C3HC4_4"/>
    <property type="match status" value="1"/>
</dbReference>
<evidence type="ECO:0000313" key="9">
    <source>
        <dbReference type="EMBL" id="ROL46028.1"/>
    </source>
</evidence>
<dbReference type="SMART" id="SM00336">
    <property type="entry name" value="BBOX"/>
    <property type="match status" value="1"/>
</dbReference>
<dbReference type="InterPro" id="IPR058030">
    <property type="entry name" value="TRIM8/14/16/25/29/45/65_CC"/>
</dbReference>
<gene>
    <name evidence="9" type="ORF">DPX16_23247</name>
</gene>
<dbReference type="Gene3D" id="3.30.160.60">
    <property type="entry name" value="Classic Zinc Finger"/>
    <property type="match status" value="1"/>
</dbReference>
<dbReference type="SUPFAM" id="SSF57850">
    <property type="entry name" value="RING/U-box"/>
    <property type="match status" value="1"/>
</dbReference>
<keyword evidence="1" id="KW-0479">Metal-binding</keyword>
<dbReference type="Proteomes" id="UP000281406">
    <property type="component" value="Unassembled WGS sequence"/>
</dbReference>
<keyword evidence="2 4" id="KW-0863">Zinc-finger</keyword>
<evidence type="ECO:0000259" key="7">
    <source>
        <dbReference type="PROSITE" id="PS50089"/>
    </source>
</evidence>
<proteinExistence type="predicted"/>
<comment type="caution">
    <text evidence="9">The sequence shown here is derived from an EMBL/GenBank/DDBJ whole genome shotgun (WGS) entry which is preliminary data.</text>
</comment>
<dbReference type="Pfam" id="PF25600">
    <property type="entry name" value="TRIM_CC"/>
    <property type="match status" value="1"/>
</dbReference>
<dbReference type="PANTHER" id="PTHR25465">
    <property type="entry name" value="B-BOX DOMAIN CONTAINING"/>
    <property type="match status" value="1"/>
</dbReference>
<evidence type="ECO:0000256" key="3">
    <source>
        <dbReference type="ARBA" id="ARBA00022833"/>
    </source>
</evidence>
<feature type="transmembrane region" description="Helical" evidence="6">
    <location>
        <begin position="254"/>
        <end position="284"/>
    </location>
</feature>
<dbReference type="SUPFAM" id="SSF57845">
    <property type="entry name" value="B-box zinc-binding domain"/>
    <property type="match status" value="1"/>
</dbReference>
<organism evidence="9 10">
    <name type="scientific">Anabarilius grahami</name>
    <name type="common">Kanglang fish</name>
    <name type="synonym">Barilius grahami</name>
    <dbReference type="NCBI Taxonomy" id="495550"/>
    <lineage>
        <taxon>Eukaryota</taxon>
        <taxon>Metazoa</taxon>
        <taxon>Chordata</taxon>
        <taxon>Craniata</taxon>
        <taxon>Vertebrata</taxon>
        <taxon>Euteleostomi</taxon>
        <taxon>Actinopterygii</taxon>
        <taxon>Neopterygii</taxon>
        <taxon>Teleostei</taxon>
        <taxon>Ostariophysi</taxon>
        <taxon>Cypriniformes</taxon>
        <taxon>Xenocyprididae</taxon>
        <taxon>Xenocypridinae</taxon>
        <taxon>Xenocypridinae incertae sedis</taxon>
        <taxon>Anabarilius</taxon>
    </lineage>
</organism>
<dbReference type="AlphaFoldDB" id="A0A3N0YJQ9"/>
<evidence type="ECO:0000256" key="1">
    <source>
        <dbReference type="ARBA" id="ARBA00022723"/>
    </source>
</evidence>
<keyword evidence="6" id="KW-0472">Membrane</keyword>
<dbReference type="GO" id="GO:0016874">
    <property type="term" value="F:ligase activity"/>
    <property type="evidence" value="ECO:0007669"/>
    <property type="project" value="UniProtKB-KW"/>
</dbReference>
<dbReference type="InterPro" id="IPR000315">
    <property type="entry name" value="Znf_B-box"/>
</dbReference>
<dbReference type="SMART" id="SM00184">
    <property type="entry name" value="RING"/>
    <property type="match status" value="1"/>
</dbReference>
<protein>
    <submittedName>
        <fullName evidence="9">E3 ubiquitin/ISG15 ligase TRIM25</fullName>
    </submittedName>
</protein>
<dbReference type="InterPro" id="IPR001841">
    <property type="entry name" value="Znf_RING"/>
</dbReference>
<sequence length="307" mass="35764">MAEASISVAQVQFSCPVCLDILKDPVTIPCGHSYCMNCITDCWNLEDQKGVYSCPECRQTFTPRPVLCKNLVFAEMVEKLKTKLLADVPAHCYAGPGDAECDICSGTKYKAIKSCLVLQEVICRKHDKLLDIYCRTDQQCICYLCGMDEHKNHDTVTAVEEKQEQLRKTQTEFKKRIQQKEKEVQELRETVKSHKRSALASVVDSEKIFTELIHFIETRRSEFTQLVRDGLHIIYLKHLLIFQICTHNCTYNCLYYILFFASFFFALCLSCKFVYYYFIVFYYVSCFYSIINIYCHFECVLGEKKPY</sequence>
<evidence type="ECO:0000313" key="10">
    <source>
        <dbReference type="Proteomes" id="UP000281406"/>
    </source>
</evidence>